<keyword evidence="1" id="KW-0378">Hydrolase</keyword>
<accession>A0A7W1T7F4</accession>
<dbReference type="Proteomes" id="UP000548787">
    <property type="component" value="Unassembled WGS sequence"/>
</dbReference>
<evidence type="ECO:0000313" key="1">
    <source>
        <dbReference type="EMBL" id="MBA3926785.1"/>
    </source>
</evidence>
<dbReference type="PANTHER" id="PTHR46523">
    <property type="entry name" value="DCTP PYROPHOSPHATASE 1"/>
    <property type="match status" value="1"/>
</dbReference>
<dbReference type="SUPFAM" id="SSF101386">
    <property type="entry name" value="all-alpha NTP pyrophosphatases"/>
    <property type="match status" value="1"/>
</dbReference>
<dbReference type="AlphaFoldDB" id="A0A7W1T7F4"/>
<dbReference type="GO" id="GO:0009143">
    <property type="term" value="P:nucleoside triphosphate catabolic process"/>
    <property type="evidence" value="ECO:0007669"/>
    <property type="project" value="InterPro"/>
</dbReference>
<dbReference type="PANTHER" id="PTHR46523:SF1">
    <property type="entry name" value="DCTP PYROPHOSPHATASE 1"/>
    <property type="match status" value="1"/>
</dbReference>
<dbReference type="InterPro" id="IPR025984">
    <property type="entry name" value="DCTPP"/>
</dbReference>
<dbReference type="Gene3D" id="1.10.287.1080">
    <property type="entry name" value="MazG-like"/>
    <property type="match status" value="1"/>
</dbReference>
<dbReference type="Pfam" id="PF12643">
    <property type="entry name" value="MazG-like"/>
    <property type="match status" value="1"/>
</dbReference>
<evidence type="ECO:0000313" key="2">
    <source>
        <dbReference type="Proteomes" id="UP000548787"/>
    </source>
</evidence>
<gene>
    <name evidence="1" type="ORF">HPK16_10570</name>
</gene>
<organism evidence="1 2">
    <name type="scientific">Listeria rustica</name>
    <dbReference type="NCBI Taxonomy" id="2713503"/>
    <lineage>
        <taxon>Bacteria</taxon>
        <taxon>Bacillati</taxon>
        <taxon>Bacillota</taxon>
        <taxon>Bacilli</taxon>
        <taxon>Bacillales</taxon>
        <taxon>Listeriaceae</taxon>
        <taxon>Listeria</taxon>
    </lineage>
</organism>
<dbReference type="CDD" id="cd11537">
    <property type="entry name" value="NTP-PPase_RS21-C6_like"/>
    <property type="match status" value="1"/>
</dbReference>
<dbReference type="EMBL" id="JABJVM010000010">
    <property type="protein sequence ID" value="MBA3926785.1"/>
    <property type="molecule type" value="Genomic_DNA"/>
</dbReference>
<dbReference type="GO" id="GO:0047429">
    <property type="term" value="F:nucleoside triphosphate diphosphatase activity"/>
    <property type="evidence" value="ECO:0007669"/>
    <property type="project" value="InterPro"/>
</dbReference>
<comment type="caution">
    <text evidence="1">The sequence shown here is derived from an EMBL/GenBank/DDBJ whole genome shotgun (WGS) entry which is preliminary data.</text>
</comment>
<reference evidence="1 2" key="1">
    <citation type="submission" date="2020-08" db="EMBL/GenBank/DDBJ databases">
        <title>Listeria ohnekaius sp. nov. and Listeria portnoyii sp. nov. isolated from non-agricultural and natural environments.</title>
        <authorList>
            <person name="Weller D."/>
            <person name="Belias A.M."/>
            <person name="Liao J."/>
            <person name="Guo S."/>
            <person name="Orsi R.H."/>
            <person name="Wiedmann M."/>
        </authorList>
    </citation>
    <scope>NUCLEOTIDE SEQUENCE [LARGE SCALE GENOMIC DNA]</scope>
    <source>
        <strain evidence="1 2">FSL W9-0585</strain>
    </source>
</reference>
<dbReference type="RefSeq" id="WP_181676929.1">
    <property type="nucleotide sequence ID" value="NZ_JABJVM010000010.1"/>
</dbReference>
<name>A0A7W1T7F4_9LIST</name>
<dbReference type="InterPro" id="IPR052555">
    <property type="entry name" value="dCTP_Pyrophosphatase"/>
</dbReference>
<proteinExistence type="predicted"/>
<sequence length="120" mass="14060">MNQLIFRRYFEVDDLLAKINAFREERDWRQFHNPKDLSISISLEAAELLENFQWKTSEEVLNGDMENVKEEIADVLIYSLMLASDLNMDVSEIIEEKLHKNSLKYPIASSKGSSKKYTEL</sequence>
<keyword evidence="2" id="KW-1185">Reference proteome</keyword>
<protein>
    <submittedName>
        <fullName evidence="1">Nucleotide pyrophosphohydrolase</fullName>
    </submittedName>
</protein>
<dbReference type="PIRSF" id="PIRSF029826">
    <property type="entry name" value="UCP029826_pph"/>
    <property type="match status" value="1"/>
</dbReference>